<name>A0A4Q5IZ33_9ACTN</name>
<keyword evidence="2" id="KW-1133">Transmembrane helix</keyword>
<dbReference type="RefSeq" id="WP_129988701.1">
    <property type="nucleotide sequence ID" value="NZ_SDPU01000032.1"/>
</dbReference>
<protein>
    <submittedName>
        <fullName evidence="3">DUF881 domain-containing protein</fullName>
    </submittedName>
</protein>
<dbReference type="PANTHER" id="PTHR37313:SF4">
    <property type="entry name" value="CONSERVED MEMBRANE PROTEIN-RELATED"/>
    <property type="match status" value="1"/>
</dbReference>
<evidence type="ECO:0000313" key="4">
    <source>
        <dbReference type="Proteomes" id="UP000291189"/>
    </source>
</evidence>
<reference evidence="3 4" key="1">
    <citation type="submission" date="2019-01" db="EMBL/GenBank/DDBJ databases">
        <title>Nocardioides guangzhouensis sp. nov., an actinobacterium isolated from soil.</title>
        <authorList>
            <person name="Fu Y."/>
            <person name="Cai Y."/>
            <person name="Lin Z."/>
            <person name="Chen P."/>
        </authorList>
    </citation>
    <scope>NUCLEOTIDE SEQUENCE [LARGE SCALE GENOMIC DNA]</scope>
    <source>
        <strain evidence="3 4">NBRC 105384</strain>
    </source>
</reference>
<proteinExistence type="inferred from homology"/>
<dbReference type="Gene3D" id="3.30.70.1880">
    <property type="entry name" value="Protein of unknown function DUF881"/>
    <property type="match status" value="1"/>
</dbReference>
<dbReference type="AlphaFoldDB" id="A0A4Q5IZ33"/>
<comment type="similarity">
    <text evidence="1">Belongs to the UPF0749 family.</text>
</comment>
<dbReference type="InterPro" id="IPR010273">
    <property type="entry name" value="DUF881"/>
</dbReference>
<dbReference type="OrthoDB" id="3214641at2"/>
<keyword evidence="2" id="KW-0812">Transmembrane</keyword>
<evidence type="ECO:0000313" key="3">
    <source>
        <dbReference type="EMBL" id="RYU10265.1"/>
    </source>
</evidence>
<evidence type="ECO:0000256" key="1">
    <source>
        <dbReference type="ARBA" id="ARBA00009108"/>
    </source>
</evidence>
<dbReference type="PANTHER" id="PTHR37313">
    <property type="entry name" value="UPF0749 PROTEIN RV1825"/>
    <property type="match status" value="1"/>
</dbReference>
<keyword evidence="2" id="KW-0472">Membrane</keyword>
<sequence length="279" mass="29290">MPDHTGPTPHRAGWRARIRAVVASGGRLRGGGSSWWRGAAPLVFVVAGALFVTSWVSAGGQDLRAGRYDDLPGLAAAEARQLEGLRAQQEKLAAEVDGLTDGLSDSIGAREAQREARAAQRPAGLDPARGAGVTITLDDAPDAVADSVTDNVNNLVVHQQDIQAVVNALWAGGATAMTIQDQRVVSTTGIRCVGNTVVLHDVPYAPPYVIRAVGPTSEMLSSVNQSPYIGFYLQAVAAYQLGWDVQVDPDLQLPGYSGSIELDYARPAGGTGDLPDDRT</sequence>
<keyword evidence="4" id="KW-1185">Reference proteome</keyword>
<dbReference type="EMBL" id="SDPU01000032">
    <property type="protein sequence ID" value="RYU10265.1"/>
    <property type="molecule type" value="Genomic_DNA"/>
</dbReference>
<dbReference type="Proteomes" id="UP000291189">
    <property type="component" value="Unassembled WGS sequence"/>
</dbReference>
<comment type="caution">
    <text evidence="3">The sequence shown here is derived from an EMBL/GenBank/DDBJ whole genome shotgun (WGS) entry which is preliminary data.</text>
</comment>
<accession>A0A4Q5IZ33</accession>
<dbReference type="Pfam" id="PF05949">
    <property type="entry name" value="DUF881"/>
    <property type="match status" value="1"/>
</dbReference>
<dbReference type="GO" id="GO:0005886">
    <property type="term" value="C:plasma membrane"/>
    <property type="evidence" value="ECO:0007669"/>
    <property type="project" value="TreeGrafter"/>
</dbReference>
<organism evidence="3 4">
    <name type="scientific">Nocardioides iriomotensis</name>
    <dbReference type="NCBI Taxonomy" id="715784"/>
    <lineage>
        <taxon>Bacteria</taxon>
        <taxon>Bacillati</taxon>
        <taxon>Actinomycetota</taxon>
        <taxon>Actinomycetes</taxon>
        <taxon>Propionibacteriales</taxon>
        <taxon>Nocardioidaceae</taxon>
        <taxon>Nocardioides</taxon>
    </lineage>
</organism>
<gene>
    <name evidence="3" type="ORF">ETU37_17925</name>
</gene>
<feature type="transmembrane region" description="Helical" evidence="2">
    <location>
        <begin position="38"/>
        <end position="58"/>
    </location>
</feature>
<evidence type="ECO:0000256" key="2">
    <source>
        <dbReference type="SAM" id="Phobius"/>
    </source>
</evidence>